<dbReference type="Proteomes" id="UP001497482">
    <property type="component" value="Chromosome 18"/>
</dbReference>
<feature type="coiled-coil region" evidence="1">
    <location>
        <begin position="172"/>
        <end position="206"/>
    </location>
</feature>
<keyword evidence="1" id="KW-0175">Coiled coil</keyword>
<evidence type="ECO:0000256" key="1">
    <source>
        <dbReference type="SAM" id="Coils"/>
    </source>
</evidence>
<feature type="compositionally biased region" description="Polar residues" evidence="2">
    <location>
        <begin position="270"/>
        <end position="287"/>
    </location>
</feature>
<gene>
    <name evidence="3" type="ORF">KC01_LOCUS17853</name>
</gene>
<dbReference type="EMBL" id="OZ035840">
    <property type="protein sequence ID" value="CAL1587966.1"/>
    <property type="molecule type" value="Genomic_DNA"/>
</dbReference>
<evidence type="ECO:0000313" key="3">
    <source>
        <dbReference type="EMBL" id="CAL1587966.1"/>
    </source>
</evidence>
<organism evidence="3 4">
    <name type="scientific">Knipowitschia caucasica</name>
    <name type="common">Caucasian dwarf goby</name>
    <name type="synonym">Pomatoschistus caucasicus</name>
    <dbReference type="NCBI Taxonomy" id="637954"/>
    <lineage>
        <taxon>Eukaryota</taxon>
        <taxon>Metazoa</taxon>
        <taxon>Chordata</taxon>
        <taxon>Craniata</taxon>
        <taxon>Vertebrata</taxon>
        <taxon>Euteleostomi</taxon>
        <taxon>Actinopterygii</taxon>
        <taxon>Neopterygii</taxon>
        <taxon>Teleostei</taxon>
        <taxon>Neoteleostei</taxon>
        <taxon>Acanthomorphata</taxon>
        <taxon>Gobiaria</taxon>
        <taxon>Gobiiformes</taxon>
        <taxon>Gobioidei</taxon>
        <taxon>Gobiidae</taxon>
        <taxon>Gobiinae</taxon>
        <taxon>Knipowitschia</taxon>
    </lineage>
</organism>
<feature type="coiled-coil region" evidence="1">
    <location>
        <begin position="289"/>
        <end position="355"/>
    </location>
</feature>
<reference evidence="3 4" key="1">
    <citation type="submission" date="2024-04" db="EMBL/GenBank/DDBJ databases">
        <authorList>
            <person name="Waldvogel A.-M."/>
            <person name="Schoenle A."/>
        </authorList>
    </citation>
    <scope>NUCLEOTIDE SEQUENCE [LARGE SCALE GENOMIC DNA]</scope>
</reference>
<dbReference type="AlphaFoldDB" id="A0AAV2KI34"/>
<protein>
    <submittedName>
        <fullName evidence="3">Uncharacterized protein</fullName>
    </submittedName>
</protein>
<feature type="region of interest" description="Disordered" evidence="2">
    <location>
        <begin position="404"/>
        <end position="429"/>
    </location>
</feature>
<feature type="region of interest" description="Disordered" evidence="2">
    <location>
        <begin position="474"/>
        <end position="495"/>
    </location>
</feature>
<sequence>MKDWNLYTSEDDEHLYTEAFDLEALLAPTPPGVVQEPARAETMKDWNLYTSEDDERLYSEAFDLEALLAPTPPGGVQEPATADTMKDWNLYTSEDDERLYSEAFDLEALLAPTPPGGVQEPEPQDILLESIIQPPTPLEESAVVRALREQLQEAWAEISSQAEVNKAQELKLQTQQQRADDSATELLEAKRKLQTTESSFRELTKDFGDIRYLYNKAVSDKASQGQELVFAKHLIASLKKSIQDQAKAIQELQLNSARERHVSRAMDTEGLSQRDMSSQTSPEDFASELQQLKQQRRATQLKLQQEAKDFGEMQILYNSAVCDKVTLRQELTSELMEAKRKLQTTESSFRELTKDFGDIRYLYNKAVSDKANQGQELVSAKRLIASQKKSIQDQAKAIQELQLSSASSRAMDTEGLSQRDMSSQTSPEDFVSELQQLKQQLRATQLKLQQEAKDFGEMRILYNSAVCDKVTLRQELRPQRPAGVGDQRGVSRRRQ</sequence>
<evidence type="ECO:0000256" key="2">
    <source>
        <dbReference type="SAM" id="MobiDB-lite"/>
    </source>
</evidence>
<evidence type="ECO:0000313" key="4">
    <source>
        <dbReference type="Proteomes" id="UP001497482"/>
    </source>
</evidence>
<feature type="region of interest" description="Disordered" evidence="2">
    <location>
        <begin position="260"/>
        <end position="287"/>
    </location>
</feature>
<keyword evidence="4" id="KW-1185">Reference proteome</keyword>
<proteinExistence type="predicted"/>
<name>A0AAV2KI34_KNICA</name>
<accession>A0AAV2KI34</accession>